<proteinExistence type="predicted"/>
<sequence>VALALAVLSHGKALRAETQKVCSRAEKFSSGRIGSKVPVNDYGCEAEEVDHAGVAATQSSEGVGGSGGMVFSLPGLQWKTVDHAEFFSGKMQVTLQDMKEGMEYSRDVLV</sequence>
<comment type="caution">
    <text evidence="1">The sequence shown here is derived from an EMBL/GenBank/DDBJ whole genome shotgun (WGS) entry which is preliminary data.</text>
</comment>
<protein>
    <submittedName>
        <fullName evidence="1">Uncharacterized protein</fullName>
    </submittedName>
</protein>
<evidence type="ECO:0000313" key="1">
    <source>
        <dbReference type="EMBL" id="CAK8993945.1"/>
    </source>
</evidence>
<dbReference type="EMBL" id="CAXAMN010001344">
    <property type="protein sequence ID" value="CAK8993945.1"/>
    <property type="molecule type" value="Genomic_DNA"/>
</dbReference>
<accession>A0ABP0HUU4</accession>
<evidence type="ECO:0000313" key="2">
    <source>
        <dbReference type="Proteomes" id="UP001642484"/>
    </source>
</evidence>
<name>A0ABP0HUU4_9DINO</name>
<feature type="non-terminal residue" evidence="1">
    <location>
        <position position="1"/>
    </location>
</feature>
<organism evidence="1 2">
    <name type="scientific">Durusdinium trenchii</name>
    <dbReference type="NCBI Taxonomy" id="1381693"/>
    <lineage>
        <taxon>Eukaryota</taxon>
        <taxon>Sar</taxon>
        <taxon>Alveolata</taxon>
        <taxon>Dinophyceae</taxon>
        <taxon>Suessiales</taxon>
        <taxon>Symbiodiniaceae</taxon>
        <taxon>Durusdinium</taxon>
    </lineage>
</organism>
<dbReference type="Proteomes" id="UP001642484">
    <property type="component" value="Unassembled WGS sequence"/>
</dbReference>
<feature type="non-terminal residue" evidence="1">
    <location>
        <position position="110"/>
    </location>
</feature>
<keyword evidence="2" id="KW-1185">Reference proteome</keyword>
<gene>
    <name evidence="1" type="ORF">CCMP2556_LOCUS3447</name>
</gene>
<reference evidence="1 2" key="1">
    <citation type="submission" date="2024-02" db="EMBL/GenBank/DDBJ databases">
        <authorList>
            <person name="Chen Y."/>
            <person name="Shah S."/>
            <person name="Dougan E. K."/>
            <person name="Thang M."/>
            <person name="Chan C."/>
        </authorList>
    </citation>
    <scope>NUCLEOTIDE SEQUENCE [LARGE SCALE GENOMIC DNA]</scope>
</reference>